<keyword evidence="2" id="KW-0134">Cell wall</keyword>
<dbReference type="PROSITE" id="PS50853">
    <property type="entry name" value="FN3"/>
    <property type="match status" value="1"/>
</dbReference>
<keyword evidence="4" id="KW-0732">Signal</keyword>
<dbReference type="PANTHER" id="PTHR31018">
    <property type="entry name" value="SPORULATION-SPECIFIC PROTEIN-RELATED"/>
    <property type="match status" value="1"/>
</dbReference>
<accession>A0ABY3AB27</accession>
<proteinExistence type="predicted"/>
<evidence type="ECO:0000259" key="6">
    <source>
        <dbReference type="PROSITE" id="PS50853"/>
    </source>
</evidence>
<dbReference type="PANTHER" id="PTHR31018:SF3">
    <property type="entry name" value="RECEPTOR PROTEIN-TYROSINE KINASE"/>
    <property type="match status" value="1"/>
</dbReference>
<dbReference type="InterPro" id="IPR051648">
    <property type="entry name" value="CWI-Assembly_Regulator"/>
</dbReference>
<feature type="domain" description="Fibronectin type-III" evidence="6">
    <location>
        <begin position="33"/>
        <end position="119"/>
    </location>
</feature>
<keyword evidence="8" id="KW-1185">Reference proteome</keyword>
<dbReference type="SUPFAM" id="SSF49265">
    <property type="entry name" value="Fibronectin type III"/>
    <property type="match status" value="1"/>
</dbReference>
<keyword evidence="3" id="KW-0964">Secreted</keyword>
<dbReference type="RefSeq" id="WP_142189558.1">
    <property type="nucleotide sequence ID" value="NZ_VHIF01000001.1"/>
</dbReference>
<dbReference type="InterPro" id="IPR036116">
    <property type="entry name" value="FN3_sf"/>
</dbReference>
<dbReference type="InterPro" id="IPR003961">
    <property type="entry name" value="FN3_dom"/>
</dbReference>
<dbReference type="InterPro" id="IPR013783">
    <property type="entry name" value="Ig-like_fold"/>
</dbReference>
<organism evidence="7 8">
    <name type="scientific">Arenibacter algicola</name>
    <dbReference type="NCBI Taxonomy" id="616991"/>
    <lineage>
        <taxon>Bacteria</taxon>
        <taxon>Pseudomonadati</taxon>
        <taxon>Bacteroidota</taxon>
        <taxon>Flavobacteriia</taxon>
        <taxon>Flavobacteriales</taxon>
        <taxon>Flavobacteriaceae</taxon>
        <taxon>Arenibacter</taxon>
    </lineage>
</organism>
<protein>
    <recommendedName>
        <fullName evidence="6">Fibronectin type-III domain-containing protein</fullName>
    </recommendedName>
</protein>
<evidence type="ECO:0000256" key="3">
    <source>
        <dbReference type="ARBA" id="ARBA00022525"/>
    </source>
</evidence>
<dbReference type="Proteomes" id="UP000315363">
    <property type="component" value="Unassembled WGS sequence"/>
</dbReference>
<evidence type="ECO:0000256" key="1">
    <source>
        <dbReference type="ARBA" id="ARBA00004191"/>
    </source>
</evidence>
<dbReference type="EMBL" id="VHIF01000001">
    <property type="protein sequence ID" value="TQO37700.1"/>
    <property type="molecule type" value="Genomic_DNA"/>
</dbReference>
<dbReference type="PROSITE" id="PS51257">
    <property type="entry name" value="PROKAR_LIPOPROTEIN"/>
    <property type="match status" value="1"/>
</dbReference>
<reference evidence="7 8" key="1">
    <citation type="submission" date="2019-06" db="EMBL/GenBank/DDBJ databases">
        <title>A large-scale integrated study on North Sea by COGITO (Coastal Microbe Genomic &amp; Taxonomic Observatory).</title>
        <authorList>
            <person name="Teeling H."/>
        </authorList>
    </citation>
    <scope>NUCLEOTIDE SEQUENCE [LARGE SCALE GENOMIC DNA]</scope>
    <source>
        <strain evidence="7 8">MAR_2009_79</strain>
    </source>
</reference>
<comment type="caution">
    <text evidence="7">The sequence shown here is derived from an EMBL/GenBank/DDBJ whole genome shotgun (WGS) entry which is preliminary data.</text>
</comment>
<evidence type="ECO:0000313" key="8">
    <source>
        <dbReference type="Proteomes" id="UP000315363"/>
    </source>
</evidence>
<evidence type="ECO:0000256" key="2">
    <source>
        <dbReference type="ARBA" id="ARBA00022512"/>
    </source>
</evidence>
<keyword evidence="5" id="KW-0325">Glycoprotein</keyword>
<dbReference type="CDD" id="cd00063">
    <property type="entry name" value="FN3"/>
    <property type="match status" value="1"/>
</dbReference>
<evidence type="ECO:0000256" key="4">
    <source>
        <dbReference type="ARBA" id="ARBA00022729"/>
    </source>
</evidence>
<name>A0ABY3AB27_9FLAO</name>
<gene>
    <name evidence="7" type="ORF">GQ41_2322</name>
</gene>
<sequence length="442" mass="48492">MKKTMLFHLIVLYLSASCSKSNDNPKDSNVELSPTSFSIILEEVNDESATIVWTASNDPENRTISYSIYLDDELIEDKTAVLTYTWEGLSAETSYNVKIVASNGDYNTTAIFTFTTKKYVPLVFDGDMILSSQEEVIAFGNQNYSEITGSLLIRDSGKLIDFFITDLTPLNNLTKIGGDFTISYNQRIENLEGLGNLKTIGGQFNIDQNYRLSSIQGLKDLVMVGGNLYVKSNSKLSTLEGLNKLNIIGQSIEIGGNALDNLRGLSGLTSIGQNLLLAHSSVTSLEGLENITEIQNNFEIRNCSYIQSLEGLDNLSIVKWRIQIQNNSALINLVGLEKLKEVGSSFNIDSNASLLNLKGLEALTVVNQGFLIMNNPELINLDALTKLSFVGRDLNITYNYSLTDFCGIRNFLINGGPGGHLSTNGNSYEPGSQQIIEGNCSK</sequence>
<evidence type="ECO:0000256" key="5">
    <source>
        <dbReference type="ARBA" id="ARBA00023180"/>
    </source>
</evidence>
<evidence type="ECO:0000313" key="7">
    <source>
        <dbReference type="EMBL" id="TQO37700.1"/>
    </source>
</evidence>
<dbReference type="SUPFAM" id="SSF52058">
    <property type="entry name" value="L domain-like"/>
    <property type="match status" value="3"/>
</dbReference>
<dbReference type="InterPro" id="IPR036941">
    <property type="entry name" value="Rcpt_L-dom_sf"/>
</dbReference>
<dbReference type="Pfam" id="PF00041">
    <property type="entry name" value="fn3"/>
    <property type="match status" value="1"/>
</dbReference>
<dbReference type="Gene3D" id="3.80.20.20">
    <property type="entry name" value="Receptor L-domain"/>
    <property type="match status" value="2"/>
</dbReference>
<dbReference type="Gene3D" id="2.60.40.10">
    <property type="entry name" value="Immunoglobulins"/>
    <property type="match status" value="1"/>
</dbReference>
<comment type="subcellular location">
    <subcellularLocation>
        <location evidence="1">Secreted</location>
        <location evidence="1">Cell wall</location>
    </subcellularLocation>
</comment>